<dbReference type="PROSITE" id="PS51257">
    <property type="entry name" value="PROKAR_LIPOPROTEIN"/>
    <property type="match status" value="1"/>
</dbReference>
<sequence>MFLKYHKIFKCVIPLLALSLSSSLISGCIIQVPANQKPNQQANNVVTPDIMEAYHEIPQARSKGERSIADDGVPLPQQIAQIEAFLSNPSAFRAPEGEDSELSRQIETQMKLKQLQNDLDDMDDLSDFDI</sequence>
<proteinExistence type="predicted"/>
<name>A0ABV6C8T6_9GAMM</name>
<feature type="signal peptide" evidence="1">
    <location>
        <begin position="1"/>
        <end position="26"/>
    </location>
</feature>
<comment type="caution">
    <text evidence="2">The sequence shown here is derived from an EMBL/GenBank/DDBJ whole genome shotgun (WGS) entry which is preliminary data.</text>
</comment>
<dbReference type="Proteomes" id="UP001589758">
    <property type="component" value="Unassembled WGS sequence"/>
</dbReference>
<gene>
    <name evidence="2" type="ORF">ACFFIT_04685</name>
</gene>
<accession>A0ABV6C8T6</accession>
<organism evidence="2 3">
    <name type="scientific">Thorsellia kenyensis</name>
    <dbReference type="NCBI Taxonomy" id="1549888"/>
    <lineage>
        <taxon>Bacteria</taxon>
        <taxon>Pseudomonadati</taxon>
        <taxon>Pseudomonadota</taxon>
        <taxon>Gammaproteobacteria</taxon>
        <taxon>Enterobacterales</taxon>
        <taxon>Thorselliaceae</taxon>
        <taxon>Thorsellia</taxon>
    </lineage>
</organism>
<keyword evidence="3" id="KW-1185">Reference proteome</keyword>
<reference evidence="2 3" key="1">
    <citation type="submission" date="2024-09" db="EMBL/GenBank/DDBJ databases">
        <authorList>
            <person name="Sun Q."/>
            <person name="Mori K."/>
        </authorList>
    </citation>
    <scope>NUCLEOTIDE SEQUENCE [LARGE SCALE GENOMIC DNA]</scope>
    <source>
        <strain evidence="2 3">CCM 8545</strain>
    </source>
</reference>
<dbReference type="EMBL" id="JBHLXE010000046">
    <property type="protein sequence ID" value="MFC0179392.1"/>
    <property type="molecule type" value="Genomic_DNA"/>
</dbReference>
<keyword evidence="1" id="KW-0732">Signal</keyword>
<evidence type="ECO:0000313" key="3">
    <source>
        <dbReference type="Proteomes" id="UP001589758"/>
    </source>
</evidence>
<evidence type="ECO:0000313" key="2">
    <source>
        <dbReference type="EMBL" id="MFC0179392.1"/>
    </source>
</evidence>
<evidence type="ECO:0008006" key="4">
    <source>
        <dbReference type="Google" id="ProtNLM"/>
    </source>
</evidence>
<dbReference type="RefSeq" id="WP_385876488.1">
    <property type="nucleotide sequence ID" value="NZ_JBHLXE010000046.1"/>
</dbReference>
<protein>
    <recommendedName>
        <fullName evidence="4">Lipoprotein</fullName>
    </recommendedName>
</protein>
<evidence type="ECO:0000256" key="1">
    <source>
        <dbReference type="SAM" id="SignalP"/>
    </source>
</evidence>
<feature type="chain" id="PRO_5046319432" description="Lipoprotein" evidence="1">
    <location>
        <begin position="27"/>
        <end position="130"/>
    </location>
</feature>